<sequence>MKEENKKMASQQVRSQQEITKYSIKSIKSGEKITLLLNVQFVEEPIVRVSY</sequence>
<dbReference type="Proteomes" id="UP000616608">
    <property type="component" value="Unassembled WGS sequence"/>
</dbReference>
<name>A0A917LJP4_9BACI</name>
<organism evidence="1 2">
    <name type="scientific">Lysinibacillus alkalisoli</name>
    <dbReference type="NCBI Taxonomy" id="1911548"/>
    <lineage>
        <taxon>Bacteria</taxon>
        <taxon>Bacillati</taxon>
        <taxon>Bacillota</taxon>
        <taxon>Bacilli</taxon>
        <taxon>Bacillales</taxon>
        <taxon>Bacillaceae</taxon>
        <taxon>Lysinibacillus</taxon>
    </lineage>
</organism>
<comment type="caution">
    <text evidence="1">The sequence shown here is derived from an EMBL/GenBank/DDBJ whole genome shotgun (WGS) entry which is preliminary data.</text>
</comment>
<dbReference type="AlphaFoldDB" id="A0A917LJP4"/>
<evidence type="ECO:0000313" key="2">
    <source>
        <dbReference type="Proteomes" id="UP000616608"/>
    </source>
</evidence>
<evidence type="ECO:0000313" key="1">
    <source>
        <dbReference type="EMBL" id="GGG32628.1"/>
    </source>
</evidence>
<protein>
    <submittedName>
        <fullName evidence="1">Uncharacterized protein</fullName>
    </submittedName>
</protein>
<proteinExistence type="predicted"/>
<dbReference type="EMBL" id="BMJT01000013">
    <property type="protein sequence ID" value="GGG32628.1"/>
    <property type="molecule type" value="Genomic_DNA"/>
</dbReference>
<accession>A0A917LJP4</accession>
<reference evidence="1" key="1">
    <citation type="journal article" date="2014" name="Int. J. Syst. Evol. Microbiol.">
        <title>Complete genome sequence of Corynebacterium casei LMG S-19264T (=DSM 44701T), isolated from a smear-ripened cheese.</title>
        <authorList>
            <consortium name="US DOE Joint Genome Institute (JGI-PGF)"/>
            <person name="Walter F."/>
            <person name="Albersmeier A."/>
            <person name="Kalinowski J."/>
            <person name="Ruckert C."/>
        </authorList>
    </citation>
    <scope>NUCLEOTIDE SEQUENCE</scope>
    <source>
        <strain evidence="1">CGMCC 1.15760</strain>
    </source>
</reference>
<gene>
    <name evidence="1" type="ORF">GCM10007425_29120</name>
</gene>
<reference evidence="1" key="2">
    <citation type="submission" date="2020-09" db="EMBL/GenBank/DDBJ databases">
        <authorList>
            <person name="Sun Q."/>
            <person name="Zhou Y."/>
        </authorList>
    </citation>
    <scope>NUCLEOTIDE SEQUENCE</scope>
    <source>
        <strain evidence="1">CGMCC 1.15760</strain>
    </source>
</reference>
<keyword evidence="2" id="KW-1185">Reference proteome</keyword>